<dbReference type="AlphaFoldDB" id="A0A5C2RX08"/>
<dbReference type="EMBL" id="ML122296">
    <property type="protein sequence ID" value="RPD55387.1"/>
    <property type="molecule type" value="Genomic_DNA"/>
</dbReference>
<evidence type="ECO:0000313" key="1">
    <source>
        <dbReference type="EMBL" id="RPD55387.1"/>
    </source>
</evidence>
<organism evidence="1 2">
    <name type="scientific">Lentinus tigrinus ALCF2SS1-6</name>
    <dbReference type="NCBI Taxonomy" id="1328759"/>
    <lineage>
        <taxon>Eukaryota</taxon>
        <taxon>Fungi</taxon>
        <taxon>Dikarya</taxon>
        <taxon>Basidiomycota</taxon>
        <taxon>Agaricomycotina</taxon>
        <taxon>Agaricomycetes</taxon>
        <taxon>Polyporales</taxon>
        <taxon>Polyporaceae</taxon>
        <taxon>Lentinus</taxon>
    </lineage>
</organism>
<gene>
    <name evidence="1" type="ORF">L227DRAFT_579803</name>
</gene>
<dbReference type="Proteomes" id="UP000313359">
    <property type="component" value="Unassembled WGS sequence"/>
</dbReference>
<reference evidence="1" key="1">
    <citation type="journal article" date="2018" name="Genome Biol. Evol.">
        <title>Genomics and development of Lentinus tigrinus, a white-rot wood-decaying mushroom with dimorphic fruiting bodies.</title>
        <authorList>
            <person name="Wu B."/>
            <person name="Xu Z."/>
            <person name="Knudson A."/>
            <person name="Carlson A."/>
            <person name="Chen N."/>
            <person name="Kovaka S."/>
            <person name="LaButti K."/>
            <person name="Lipzen A."/>
            <person name="Pennachio C."/>
            <person name="Riley R."/>
            <person name="Schakwitz W."/>
            <person name="Umezawa K."/>
            <person name="Ohm R.A."/>
            <person name="Grigoriev I.V."/>
            <person name="Nagy L.G."/>
            <person name="Gibbons J."/>
            <person name="Hibbett D."/>
        </authorList>
    </citation>
    <scope>NUCLEOTIDE SEQUENCE [LARGE SCALE GENOMIC DNA]</scope>
    <source>
        <strain evidence="1">ALCF2SS1-6</strain>
    </source>
</reference>
<protein>
    <submittedName>
        <fullName evidence="1">Uncharacterized protein</fullName>
    </submittedName>
</protein>
<name>A0A5C2RX08_9APHY</name>
<dbReference type="STRING" id="1328759.A0A5C2RX08"/>
<sequence>MWKVAPVHGEIRPRVLSLSSPVLVVDVERDAIRAVNVVRLSGDTLMLPISLYLCALLDPVTIVSGIEPNNGQCDRLTDTDALLCLDARATLMLRRVKRIQRTWLMEPVDDCVDSYRCAKVLNSTQRSHLTNRDFVAWSHVLFLPITNSKDHRKLCKVCQKGVAARELEELRYAWKQLPSDLDYPFLAGMRRFHVSCSESGRGTSRCRWYILEQV</sequence>
<evidence type="ECO:0000313" key="2">
    <source>
        <dbReference type="Proteomes" id="UP000313359"/>
    </source>
</evidence>
<proteinExistence type="predicted"/>
<keyword evidence="2" id="KW-1185">Reference proteome</keyword>
<accession>A0A5C2RX08</accession>